<name>A0A8J5XAR7_DIALT</name>
<sequence length="838" mass="88140">MALPFAAARPAGSAVTVGGVQHSLLLSAEQQIDVWNVHNLLRDVYHVVATLDPPSRAEPDASGWGASSRGSPKGGGGILRRARASIEQLTRGGSTSSTSASANSVSMRGCSGPVANPHLACLTTQLAVSAGQSASLGQQRGASGALVSMGRLSSRASVATSVGAGTVDDRSSYHESHGRAIIEHGGKRRQASVSGTRELRVLAAEREGSAEHVLEPERIAALLELALRLAQSRQRRLEVVTLTVGGGLTGVGIAALLSISLRSDLRAANVIARVGVFWLGRLAFAAFSIVVGGTIALLSLQPLASQRKRIHALVALFNVYVIVLCSFILSELVNNMHTLAKGTKMRYDPLATGVVIGQAYTVVVGLALVAVTTVDHWRWRHELERVLGLIYRMLWVCFSGQAFAELTLMASLARVGFFAQPCGAALAVLAFLPVAVYLVGTGLTCAPSFRERMRAALMVRLGALGALEALAPFDGFGTDAIERGVSAMCAEALCDFQPVLLDERALRVLDDVWTRAAHDARGTCTPSAGAASPSSWLSRASGAATGHHLLRRAVDMARLERSDTQRADAYIVHAWADDPAGKLRVLRAYARAFAREHGRPPAVWVDALCVQARAASRAPRRLRALAGRPAAVAPMGVPAPSCAPTPSIGAGDERGHMPAASRSASGTARDGPSVADKALSLTLPPTADASMRSDDGGVVEAQTQQLEHVVLRVARSSRLLVLAGPSVFERLWCVVECYVWLATGGSVDQIALLPTTNDAADDANLLAAADTFHVLFCDAAVKVHKRRLSLVVQIATVMRINSIMRSLLDPLHAALDTAARARQAAGTAGAELPTAHLT</sequence>
<accession>A0A8J5XAR7</accession>
<reference evidence="3" key="1">
    <citation type="submission" date="2021-05" db="EMBL/GenBank/DDBJ databases">
        <title>The genome of the haptophyte Pavlova lutheri (Diacronema luteri, Pavlovales) - a model for lipid biosynthesis in eukaryotic algae.</title>
        <authorList>
            <person name="Hulatt C.J."/>
            <person name="Posewitz M.C."/>
        </authorList>
    </citation>
    <scope>NUCLEOTIDE SEQUENCE</scope>
    <source>
        <strain evidence="3">NIVA-4/92</strain>
    </source>
</reference>
<evidence type="ECO:0000313" key="4">
    <source>
        <dbReference type="Proteomes" id="UP000751190"/>
    </source>
</evidence>
<feature type="transmembrane region" description="Helical" evidence="2">
    <location>
        <begin position="279"/>
        <end position="300"/>
    </location>
</feature>
<feature type="compositionally biased region" description="Low complexity" evidence="1">
    <location>
        <begin position="94"/>
        <end position="106"/>
    </location>
</feature>
<dbReference type="EMBL" id="JAGTXO010000036">
    <property type="protein sequence ID" value="KAG8459912.1"/>
    <property type="molecule type" value="Genomic_DNA"/>
</dbReference>
<feature type="region of interest" description="Disordered" evidence="1">
    <location>
        <begin position="55"/>
        <end position="108"/>
    </location>
</feature>
<evidence type="ECO:0000313" key="3">
    <source>
        <dbReference type="EMBL" id="KAG8459912.1"/>
    </source>
</evidence>
<organism evidence="3 4">
    <name type="scientific">Diacronema lutheri</name>
    <name type="common">Unicellular marine alga</name>
    <name type="synonym">Monochrysis lutheri</name>
    <dbReference type="NCBI Taxonomy" id="2081491"/>
    <lineage>
        <taxon>Eukaryota</taxon>
        <taxon>Haptista</taxon>
        <taxon>Haptophyta</taxon>
        <taxon>Pavlovophyceae</taxon>
        <taxon>Pavlovales</taxon>
        <taxon>Pavlovaceae</taxon>
        <taxon>Diacronema</taxon>
    </lineage>
</organism>
<feature type="transmembrane region" description="Helical" evidence="2">
    <location>
        <begin position="386"/>
        <end position="404"/>
    </location>
</feature>
<feature type="transmembrane region" description="Helical" evidence="2">
    <location>
        <begin position="424"/>
        <end position="446"/>
    </location>
</feature>
<feature type="transmembrane region" description="Helical" evidence="2">
    <location>
        <begin position="237"/>
        <end position="259"/>
    </location>
</feature>
<feature type="transmembrane region" description="Helical" evidence="2">
    <location>
        <begin position="350"/>
        <end position="374"/>
    </location>
</feature>
<evidence type="ECO:0000256" key="2">
    <source>
        <dbReference type="SAM" id="Phobius"/>
    </source>
</evidence>
<keyword evidence="2" id="KW-0812">Transmembrane</keyword>
<dbReference type="Proteomes" id="UP000751190">
    <property type="component" value="Unassembled WGS sequence"/>
</dbReference>
<gene>
    <name evidence="3" type="ORF">KFE25_010961</name>
</gene>
<feature type="transmembrane region" description="Helical" evidence="2">
    <location>
        <begin position="312"/>
        <end position="330"/>
    </location>
</feature>
<proteinExistence type="predicted"/>
<protein>
    <submittedName>
        <fullName evidence="3">Uncharacterized protein</fullName>
    </submittedName>
</protein>
<feature type="region of interest" description="Disordered" evidence="1">
    <location>
        <begin position="643"/>
        <end position="673"/>
    </location>
</feature>
<keyword evidence="2" id="KW-1133">Transmembrane helix</keyword>
<comment type="caution">
    <text evidence="3">The sequence shown here is derived from an EMBL/GenBank/DDBJ whole genome shotgun (WGS) entry which is preliminary data.</text>
</comment>
<evidence type="ECO:0000256" key="1">
    <source>
        <dbReference type="SAM" id="MobiDB-lite"/>
    </source>
</evidence>
<keyword evidence="2" id="KW-0472">Membrane</keyword>
<keyword evidence="4" id="KW-1185">Reference proteome</keyword>
<dbReference type="AlphaFoldDB" id="A0A8J5XAR7"/>